<feature type="non-terminal residue" evidence="1">
    <location>
        <position position="139"/>
    </location>
</feature>
<dbReference type="EMBL" id="OV170223">
    <property type="protein sequence ID" value="CAH0722704.1"/>
    <property type="molecule type" value="Genomic_DNA"/>
</dbReference>
<evidence type="ECO:0000313" key="1">
    <source>
        <dbReference type="EMBL" id="CAH0722704.1"/>
    </source>
</evidence>
<reference evidence="1" key="1">
    <citation type="submission" date="2021-12" db="EMBL/GenBank/DDBJ databases">
        <authorList>
            <person name="Martin H S."/>
        </authorList>
    </citation>
    <scope>NUCLEOTIDE SEQUENCE</scope>
</reference>
<keyword evidence="2" id="KW-1185">Reference proteome</keyword>
<evidence type="ECO:0000313" key="2">
    <source>
        <dbReference type="Proteomes" id="UP000838878"/>
    </source>
</evidence>
<dbReference type="OrthoDB" id="44061at2759"/>
<sequence>MIWDVVRKLSKRCQVAERKSSANYRNEHKKCFSSHDMQGFEPLHRDRYGGLRKWMTPQAEELSTKVLHKGLTPDGCTRPLLQEQLCCDKVIDQSSYMDSEKDDTDYVLMQMHKSKVTLARSQRRFENTKDIGTDAENKE</sequence>
<protein>
    <submittedName>
        <fullName evidence="1">Uncharacterized protein</fullName>
    </submittedName>
</protein>
<gene>
    <name evidence="1" type="ORF">BINO364_LOCUS8621</name>
</gene>
<organism evidence="1 2">
    <name type="scientific">Brenthis ino</name>
    <name type="common">lesser marbled fritillary</name>
    <dbReference type="NCBI Taxonomy" id="405034"/>
    <lineage>
        <taxon>Eukaryota</taxon>
        <taxon>Metazoa</taxon>
        <taxon>Ecdysozoa</taxon>
        <taxon>Arthropoda</taxon>
        <taxon>Hexapoda</taxon>
        <taxon>Insecta</taxon>
        <taxon>Pterygota</taxon>
        <taxon>Neoptera</taxon>
        <taxon>Endopterygota</taxon>
        <taxon>Lepidoptera</taxon>
        <taxon>Glossata</taxon>
        <taxon>Ditrysia</taxon>
        <taxon>Papilionoidea</taxon>
        <taxon>Nymphalidae</taxon>
        <taxon>Heliconiinae</taxon>
        <taxon>Argynnini</taxon>
        <taxon>Brenthis</taxon>
    </lineage>
</organism>
<accession>A0A8J9UPL9</accession>
<dbReference type="Proteomes" id="UP000838878">
    <property type="component" value="Chromosome 3"/>
</dbReference>
<proteinExistence type="predicted"/>
<dbReference type="AlphaFoldDB" id="A0A8J9UPL9"/>
<name>A0A8J9UPL9_9NEOP</name>